<dbReference type="AlphaFoldDB" id="A0A1G7HW46"/>
<reference evidence="2 3" key="1">
    <citation type="submission" date="2016-10" db="EMBL/GenBank/DDBJ databases">
        <authorList>
            <person name="de Groot N.N."/>
        </authorList>
    </citation>
    <scope>NUCLEOTIDE SEQUENCE [LARGE SCALE GENOMIC DNA]</scope>
    <source>
        <strain evidence="2 3">ATCC 700224</strain>
    </source>
</reference>
<keyword evidence="1" id="KW-0472">Membrane</keyword>
<keyword evidence="1" id="KW-0812">Transmembrane</keyword>
<keyword evidence="1" id="KW-1133">Transmembrane helix</keyword>
<keyword evidence="3" id="KW-1185">Reference proteome</keyword>
<name>A0A1G7HW46_9PROT</name>
<proteinExistence type="predicted"/>
<protein>
    <submittedName>
        <fullName evidence="2">Uncharacterized protein</fullName>
    </submittedName>
</protein>
<evidence type="ECO:0000313" key="3">
    <source>
        <dbReference type="Proteomes" id="UP000199412"/>
    </source>
</evidence>
<feature type="transmembrane region" description="Helical" evidence="1">
    <location>
        <begin position="72"/>
        <end position="92"/>
    </location>
</feature>
<gene>
    <name evidence="2" type="ORF">SAMN05421720_12612</name>
</gene>
<dbReference type="STRING" id="69960.SAMN05421720_12612"/>
<organism evidence="2 3">
    <name type="scientific">Rhodospira trueperi</name>
    <dbReference type="NCBI Taxonomy" id="69960"/>
    <lineage>
        <taxon>Bacteria</taxon>
        <taxon>Pseudomonadati</taxon>
        <taxon>Pseudomonadota</taxon>
        <taxon>Alphaproteobacteria</taxon>
        <taxon>Rhodospirillales</taxon>
        <taxon>Rhodospirillaceae</taxon>
        <taxon>Rhodospira</taxon>
    </lineage>
</organism>
<evidence type="ECO:0000313" key="2">
    <source>
        <dbReference type="EMBL" id="SDF04731.1"/>
    </source>
</evidence>
<dbReference type="Proteomes" id="UP000199412">
    <property type="component" value="Unassembled WGS sequence"/>
</dbReference>
<sequence>MTPPPNTAADCAADRCPYADELVDRIAAEVGRSAAREFFAMLGVDVQKPAEVEEFRRDLRFAGFLRRHTDKAIGGVITAIALGALALLWGGAQLVMGGPKP</sequence>
<accession>A0A1G7HW46</accession>
<evidence type="ECO:0000256" key="1">
    <source>
        <dbReference type="SAM" id="Phobius"/>
    </source>
</evidence>
<dbReference type="RefSeq" id="WP_245699284.1">
    <property type="nucleotide sequence ID" value="NZ_FNAP01000026.1"/>
</dbReference>
<dbReference type="EMBL" id="FNAP01000026">
    <property type="protein sequence ID" value="SDF04731.1"/>
    <property type="molecule type" value="Genomic_DNA"/>
</dbReference>